<keyword evidence="3" id="KW-1185">Reference proteome</keyword>
<sequence length="709" mass="81964">METKPITRHIDRLILDPNNYRFIDRRDYKFVPDDQITDSRIQLRTLNFIWGKNQDNIKDLISSFKSNGFLDIEQIQVKAVGDKYLILEGNRRTATLKYLWEEFKAGNDVGKLTESDFKSIKLVEIIGEDPVNHLITMGLHHISGKKRWSAVNEATLINDLIEKHGKTENEVCESLGISIYKLRRSRRTISLIQQYKDSDYADQFETNKYTIFETVVGSTIMKDWLSWDDTQYKANNHSNLEKFFVWISETEETEEDEDGIERIIKREPIITQYRQIKEVAEFINDPAAVKKMEESRSITEGYTYSEAIGENRLKNALQNIKGEVQVAFNFSEYLNEKDYEEVENLKAKLEKLLPINRADVAIGIQSSNTYFPTIKKHFTTSNIKQYRKLNNLSIKHLTKVNIFVGDNNMGKTSILESFYLASQLNDLYAFLELEKLRGKFNANINPLWVDRNFNEDIEIEAEFNLKPSMIHISSEETDDDIDKSGYIKTILAEATVENKQFSSQLHLFSNKDSQFKFSTTSILCPATFTSPFRYNSALLRKAHAFAVEEKYFDEIIDFIKKNLDSSIEKIELVSISNESHFMVTSSSLSNAIDITKYGEGLQRIFEITLLMVYSRNGIICIDEIDSAIHKNLLIKFTSFIQELADKFNVQVFLTTHSKECIDAFVENDYPDDELTAFALEMGDNGKIECNFLSGNKLKQLVETINIDIR</sequence>
<dbReference type="Pfam" id="PF13304">
    <property type="entry name" value="AAA_21"/>
    <property type="match status" value="1"/>
</dbReference>
<protein>
    <submittedName>
        <fullName evidence="2">AAA15 family ATPase/GTPase</fullName>
    </submittedName>
</protein>
<reference evidence="2 3" key="1">
    <citation type="submission" date="2019-07" db="EMBL/GenBank/DDBJ databases">
        <title>Genomic Encyclopedia of Archaeal and Bacterial Type Strains, Phase II (KMG-II): from individual species to whole genera.</title>
        <authorList>
            <person name="Goeker M."/>
        </authorList>
    </citation>
    <scope>NUCLEOTIDE SEQUENCE [LARGE SCALE GENOMIC DNA]</scope>
    <source>
        <strain evidence="2 3">DSM 14571</strain>
    </source>
</reference>
<evidence type="ECO:0000313" key="3">
    <source>
        <dbReference type="Proteomes" id="UP000324513"/>
    </source>
</evidence>
<dbReference type="PANTHER" id="PTHR43581">
    <property type="entry name" value="ATP/GTP PHOSPHATASE"/>
    <property type="match status" value="1"/>
</dbReference>
<evidence type="ECO:0000313" key="2">
    <source>
        <dbReference type="EMBL" id="TYO88974.1"/>
    </source>
</evidence>
<organism evidence="2 3">
    <name type="scientific">Elizabethkingia miricola</name>
    <name type="common">Chryseobacterium miricola</name>
    <dbReference type="NCBI Taxonomy" id="172045"/>
    <lineage>
        <taxon>Bacteria</taxon>
        <taxon>Pseudomonadati</taxon>
        <taxon>Bacteroidota</taxon>
        <taxon>Flavobacteriia</taxon>
        <taxon>Flavobacteriales</taxon>
        <taxon>Weeksellaceae</taxon>
        <taxon>Elizabethkingia</taxon>
    </lineage>
</organism>
<proteinExistence type="predicted"/>
<dbReference type="SUPFAM" id="SSF52540">
    <property type="entry name" value="P-loop containing nucleoside triphosphate hydrolases"/>
    <property type="match status" value="1"/>
</dbReference>
<dbReference type="InterPro" id="IPR027417">
    <property type="entry name" value="P-loop_NTPase"/>
</dbReference>
<evidence type="ECO:0000259" key="1">
    <source>
        <dbReference type="Pfam" id="PF13304"/>
    </source>
</evidence>
<dbReference type="Gene3D" id="3.40.50.300">
    <property type="entry name" value="P-loop containing nucleotide triphosphate hydrolases"/>
    <property type="match status" value="1"/>
</dbReference>
<dbReference type="PANTHER" id="PTHR43581:SF4">
    <property type="entry name" value="ATP_GTP PHOSPHATASE"/>
    <property type="match status" value="1"/>
</dbReference>
<comment type="caution">
    <text evidence="2">The sequence shown here is derived from an EMBL/GenBank/DDBJ whole genome shotgun (WGS) entry which is preliminary data.</text>
</comment>
<dbReference type="Proteomes" id="UP000324513">
    <property type="component" value="Unassembled WGS sequence"/>
</dbReference>
<dbReference type="RefSeq" id="WP_065082127.1">
    <property type="nucleotide sequence ID" value="NZ_FLSS01000038.1"/>
</dbReference>
<accession>A0ABY3NDQ4</accession>
<dbReference type="InterPro" id="IPR003959">
    <property type="entry name" value="ATPase_AAA_core"/>
</dbReference>
<feature type="domain" description="ATPase AAA-type core" evidence="1">
    <location>
        <begin position="400"/>
        <end position="658"/>
    </location>
</feature>
<name>A0ABY3NDQ4_ELIMR</name>
<dbReference type="InterPro" id="IPR051396">
    <property type="entry name" value="Bact_Antivir_Def_Nuclease"/>
</dbReference>
<dbReference type="EMBL" id="VNHK01000011">
    <property type="protein sequence ID" value="TYO88974.1"/>
    <property type="molecule type" value="Genomic_DNA"/>
</dbReference>
<gene>
    <name evidence="2" type="ORF">LX74_03060</name>
</gene>